<keyword evidence="3" id="KW-1185">Reference proteome</keyword>
<proteinExistence type="predicted"/>
<keyword evidence="1" id="KW-0812">Transmembrane</keyword>
<evidence type="ECO:0008006" key="4">
    <source>
        <dbReference type="Google" id="ProtNLM"/>
    </source>
</evidence>
<gene>
    <name evidence="2" type="ORF">R7226_23090</name>
</gene>
<evidence type="ECO:0000313" key="3">
    <source>
        <dbReference type="Proteomes" id="UP001284601"/>
    </source>
</evidence>
<accession>A0ABU4HV96</accession>
<comment type="caution">
    <text evidence="2">The sequence shown here is derived from an EMBL/GenBank/DDBJ whole genome shotgun (WGS) entry which is preliminary data.</text>
</comment>
<reference evidence="2 3" key="2">
    <citation type="submission" date="2023-10" db="EMBL/GenBank/DDBJ databases">
        <authorList>
            <person name="Han X.F."/>
        </authorList>
    </citation>
    <scope>NUCLEOTIDE SEQUENCE [LARGE SCALE GENOMIC DNA]</scope>
    <source>
        <strain evidence="2 3">KCTC 39840</strain>
    </source>
</reference>
<organism evidence="2 3">
    <name type="scientific">Conexibacter stalactiti</name>
    <dbReference type="NCBI Taxonomy" id="1940611"/>
    <lineage>
        <taxon>Bacteria</taxon>
        <taxon>Bacillati</taxon>
        <taxon>Actinomycetota</taxon>
        <taxon>Thermoleophilia</taxon>
        <taxon>Solirubrobacterales</taxon>
        <taxon>Conexibacteraceae</taxon>
        <taxon>Conexibacter</taxon>
    </lineage>
</organism>
<feature type="transmembrane region" description="Helical" evidence="1">
    <location>
        <begin position="51"/>
        <end position="73"/>
    </location>
</feature>
<feature type="transmembrane region" description="Helical" evidence="1">
    <location>
        <begin position="23"/>
        <end position="44"/>
    </location>
</feature>
<dbReference type="EMBL" id="JAWSTH010000080">
    <property type="protein sequence ID" value="MDW5597252.1"/>
    <property type="molecule type" value="Genomic_DNA"/>
</dbReference>
<dbReference type="Proteomes" id="UP001284601">
    <property type="component" value="Unassembled WGS sequence"/>
</dbReference>
<protein>
    <recommendedName>
        <fullName evidence="4">SLC26A/SulP transporter domain-containing protein</fullName>
    </recommendedName>
</protein>
<keyword evidence="1" id="KW-0472">Membrane</keyword>
<sequence>MLALVLFAVEVSLIPEPIGLDLSVTGSGLGALIAAVVGVCLRLPPLRLQQVIVGGTIFLGTLSAVALFALLLFS</sequence>
<evidence type="ECO:0000313" key="2">
    <source>
        <dbReference type="EMBL" id="MDW5597252.1"/>
    </source>
</evidence>
<name>A0ABU4HV96_9ACTN</name>
<reference evidence="3" key="1">
    <citation type="submission" date="2023-07" db="EMBL/GenBank/DDBJ databases">
        <title>Conexibacter stalactiti sp. nov., isolated from stalactites in a lava cave and emended description of the genus Conexibacter.</title>
        <authorList>
            <person name="Lee S.D."/>
        </authorList>
    </citation>
    <scope>NUCLEOTIDE SEQUENCE [LARGE SCALE GENOMIC DNA]</scope>
    <source>
        <strain evidence="3">KCTC 39840</strain>
    </source>
</reference>
<dbReference type="RefSeq" id="WP_318599716.1">
    <property type="nucleotide sequence ID" value="NZ_JAWSTH010000080.1"/>
</dbReference>
<evidence type="ECO:0000256" key="1">
    <source>
        <dbReference type="SAM" id="Phobius"/>
    </source>
</evidence>
<keyword evidence="1" id="KW-1133">Transmembrane helix</keyword>